<evidence type="ECO:0000256" key="1">
    <source>
        <dbReference type="ARBA" id="ARBA00005322"/>
    </source>
</evidence>
<comment type="similarity">
    <text evidence="1">Belongs to the FlgM family.</text>
</comment>
<dbReference type="GO" id="GO:0045892">
    <property type="term" value="P:negative regulation of DNA-templated transcription"/>
    <property type="evidence" value="ECO:0007669"/>
    <property type="project" value="InterPro"/>
</dbReference>
<keyword evidence="9" id="KW-1185">Reference proteome</keyword>
<evidence type="ECO:0000256" key="5">
    <source>
        <dbReference type="ARBA" id="ARBA00023015"/>
    </source>
</evidence>
<reference evidence="9" key="1">
    <citation type="submission" date="2015-03" db="EMBL/GenBank/DDBJ databases">
        <authorList>
            <person name="Nijsse Bart"/>
        </authorList>
    </citation>
    <scope>NUCLEOTIDE SEQUENCE [LARGE SCALE GENOMIC DNA]</scope>
</reference>
<dbReference type="Pfam" id="PF04316">
    <property type="entry name" value="FlgM"/>
    <property type="match status" value="1"/>
</dbReference>
<accession>A0A0U1KSQ0</accession>
<evidence type="ECO:0000313" key="8">
    <source>
        <dbReference type="EMBL" id="CQR70460.1"/>
    </source>
</evidence>
<dbReference type="EMBL" id="CTRP01000003">
    <property type="protein sequence ID" value="CQR70460.1"/>
    <property type="molecule type" value="Genomic_DNA"/>
</dbReference>
<dbReference type="Proteomes" id="UP000049855">
    <property type="component" value="Unassembled WGS sequence"/>
</dbReference>
<dbReference type="InterPro" id="IPR007412">
    <property type="entry name" value="FlgM"/>
</dbReference>
<evidence type="ECO:0000256" key="4">
    <source>
        <dbReference type="ARBA" id="ARBA00022795"/>
    </source>
</evidence>
<evidence type="ECO:0000256" key="3">
    <source>
        <dbReference type="ARBA" id="ARBA00022491"/>
    </source>
</evidence>
<evidence type="ECO:0000313" key="9">
    <source>
        <dbReference type="Proteomes" id="UP000049855"/>
    </source>
</evidence>
<dbReference type="InterPro" id="IPR035890">
    <property type="entry name" value="Anti-sigma-28_factor_FlgM_sf"/>
</dbReference>
<keyword evidence="6" id="KW-0804">Transcription</keyword>
<gene>
    <name evidence="8" type="ORF">SpAn4DRAFT_1429</name>
</gene>
<dbReference type="InterPro" id="IPR031316">
    <property type="entry name" value="FlgM_C"/>
</dbReference>
<protein>
    <recommendedName>
        <fullName evidence="2">Negative regulator of flagellin synthesis</fullName>
    </recommendedName>
</protein>
<dbReference type="NCBIfam" id="TIGR03824">
    <property type="entry name" value="FlgM_jcvi"/>
    <property type="match status" value="1"/>
</dbReference>
<feature type="domain" description="Anti-sigma-28 factor FlgM C-terminal" evidence="7">
    <location>
        <begin position="35"/>
        <end position="88"/>
    </location>
</feature>
<dbReference type="RefSeq" id="WP_021169194.1">
    <property type="nucleotide sequence ID" value="NZ_CTRP01000003.1"/>
</dbReference>
<keyword evidence="3" id="KW-0678">Repressor</keyword>
<proteinExistence type="inferred from homology"/>
<evidence type="ECO:0000256" key="6">
    <source>
        <dbReference type="ARBA" id="ARBA00023163"/>
    </source>
</evidence>
<dbReference type="SUPFAM" id="SSF101498">
    <property type="entry name" value="Anti-sigma factor FlgM"/>
    <property type="match status" value="1"/>
</dbReference>
<evidence type="ECO:0000259" key="7">
    <source>
        <dbReference type="Pfam" id="PF04316"/>
    </source>
</evidence>
<dbReference type="GO" id="GO:0044781">
    <property type="term" value="P:bacterial-type flagellum organization"/>
    <property type="evidence" value="ECO:0007669"/>
    <property type="project" value="UniProtKB-KW"/>
</dbReference>
<organism evidence="8 9">
    <name type="scientific">Sporomusa ovata</name>
    <dbReference type="NCBI Taxonomy" id="2378"/>
    <lineage>
        <taxon>Bacteria</taxon>
        <taxon>Bacillati</taxon>
        <taxon>Bacillota</taxon>
        <taxon>Negativicutes</taxon>
        <taxon>Selenomonadales</taxon>
        <taxon>Sporomusaceae</taxon>
        <taxon>Sporomusa</taxon>
    </lineage>
</organism>
<sequence length="97" mass="11067">MNIKNIQNIANIYGEQTKVNKSSKSQTTRTAQQPDEVILSSHAQETSQHLRTLKGMSEVREGKVKELSEQIANGDYKVDSRELAERIIAYSKNERLY</sequence>
<name>A0A0U1KSQ0_9FIRM</name>
<evidence type="ECO:0000256" key="2">
    <source>
        <dbReference type="ARBA" id="ARBA00017823"/>
    </source>
</evidence>
<dbReference type="AlphaFoldDB" id="A0A0U1KSQ0"/>
<keyword evidence="5" id="KW-0805">Transcription regulation</keyword>
<keyword evidence="4" id="KW-1005">Bacterial flagellum biogenesis</keyword>